<dbReference type="AlphaFoldDB" id="A0A7S1S4D9"/>
<gene>
    <name evidence="1" type="ORF">ACAT0790_LOCUS61104</name>
</gene>
<sequence>MATGPLALVFQDSPQNGLSEQLHLSEFPLDERAAEFVPGPEEGHSAVLESFDDQYALVKTVKNDGWVPFICQLQGGRMRTSLTLPPPGGRSMKLFGKYSRVGLIFDRRALDLSDAHIWPSGYFAKSDFNIDSSGNLLNGREEALVTLEELILANQTLTYVQSEMGGGDEHPAGNMVTGGIMPFNEILGLLDGTQGLVGVFSRSTKVTHLLFAMGIRSLLYRTLPITGMLPIFVHDPELGMRPFSRKAQSALVSDHLMRHGRGLRSAVAKCALPCLPLDTHMLELSELEQVVAQGVYAITEDALTALVNALLNEDHSDELQVATVDGSAGGKKACPYQTRAFLALGLRAAVEADNPTSAMALVRRVAPLLVTAPVPAPSRPLSLTLDRTRSNELLPIAMDGEDFATYLHRLTERSQSSGVLVPVGAAIVIEEFTSGHMMPRILAACQKLEAWLQDSKSVIFRLRSWSALKGNHVPSAGPDIKSFVSHKAISNRKQFYQSLLELQQYEESHDVLHGMTKLYALVSSLHHPCMRLELLQQILGLDDRYNLEAVAGVASLALEVVSDALHFGGPAPANTQVLSPSNSRMAPDFQLEAAARRMQGLDREDKPLVDGLLGA</sequence>
<protein>
    <submittedName>
        <fullName evidence="1">Uncharacterized protein</fullName>
    </submittedName>
</protein>
<dbReference type="EMBL" id="HBGE01102511">
    <property type="protein sequence ID" value="CAD9184332.1"/>
    <property type="molecule type" value="Transcribed_RNA"/>
</dbReference>
<proteinExistence type="predicted"/>
<evidence type="ECO:0000313" key="1">
    <source>
        <dbReference type="EMBL" id="CAD9184332.1"/>
    </source>
</evidence>
<organism evidence="1">
    <name type="scientific">Alexandrium catenella</name>
    <name type="common">Red tide dinoflagellate</name>
    <name type="synonym">Gonyaulax catenella</name>
    <dbReference type="NCBI Taxonomy" id="2925"/>
    <lineage>
        <taxon>Eukaryota</taxon>
        <taxon>Sar</taxon>
        <taxon>Alveolata</taxon>
        <taxon>Dinophyceae</taxon>
        <taxon>Gonyaulacales</taxon>
        <taxon>Pyrocystaceae</taxon>
        <taxon>Alexandrium</taxon>
    </lineage>
</organism>
<accession>A0A7S1S4D9</accession>
<reference evidence="1" key="1">
    <citation type="submission" date="2021-01" db="EMBL/GenBank/DDBJ databases">
        <authorList>
            <person name="Corre E."/>
            <person name="Pelletier E."/>
            <person name="Niang G."/>
            <person name="Scheremetjew M."/>
            <person name="Finn R."/>
            <person name="Kale V."/>
            <person name="Holt S."/>
            <person name="Cochrane G."/>
            <person name="Meng A."/>
            <person name="Brown T."/>
            <person name="Cohen L."/>
        </authorList>
    </citation>
    <scope>NUCLEOTIDE SEQUENCE</scope>
    <source>
        <strain evidence="1">OF101</strain>
    </source>
</reference>
<name>A0A7S1S4D9_ALECA</name>